<dbReference type="GO" id="GO:0005737">
    <property type="term" value="C:cytoplasm"/>
    <property type="evidence" value="ECO:0007669"/>
    <property type="project" value="TreeGrafter"/>
</dbReference>
<keyword evidence="2" id="KW-0418">Kinase</keyword>
<dbReference type="InterPro" id="IPR008271">
    <property type="entry name" value="Ser/Thr_kinase_AS"/>
</dbReference>
<dbReference type="STRING" id="91360.SAMN05660330_00408"/>
<dbReference type="PROSITE" id="PS50011">
    <property type="entry name" value="PROTEIN_KINASE_DOM"/>
    <property type="match status" value="1"/>
</dbReference>
<feature type="domain" description="Protein kinase" evidence="1">
    <location>
        <begin position="160"/>
        <end position="414"/>
    </location>
</feature>
<accession>A0A1H0K1N4</accession>
<dbReference type="SMART" id="SM00220">
    <property type="entry name" value="S_TKc"/>
    <property type="match status" value="1"/>
</dbReference>
<dbReference type="Proteomes" id="UP000199073">
    <property type="component" value="Unassembled WGS sequence"/>
</dbReference>
<sequence>MKNHAHTILTFHLSKEERSIVRHRVSDLTAETVDVRAAERDIWNNTSIRQTICLAVCKTGEDHKKNCHTIRRIRNLIGESRPLIVVIKQDHIRKLKDFIKAGADDFITSPMTMDRFRPVFSFLLEMNITAGEATATPGDKSDIQRGSRRLLRRKPLGQKWLPRKKLGKGGWNTVWLVEDINSGRLAVAKVPCSRLLNIRILRTAAIMKKLGHHRNIAALLELVKHNGKFVLIQEYVPGLSLTDILKQPLSQGEKESYLMQLLHGVSHCHKYAILHRDIKPDNIIITGTGVLKLLDFGIARDLSWQSTSNSSEGTVEYMPPEQLEGISCIQSDIWSIGVILHIFATGTLPCCHLSGGHPSDILSASSITRPSELNPLISEWLQQVIMTCLQRDPNRRYGNGQVLLDELAAFYPVIKQAEQFPRAGYGLLPSLSAVVQNTRPKTRRIPGLAGISPPFSFLAQLKHAVSFAIPRRQP</sequence>
<dbReference type="Pfam" id="PF00069">
    <property type="entry name" value="Pkinase"/>
    <property type="match status" value="1"/>
</dbReference>
<dbReference type="CDD" id="cd14014">
    <property type="entry name" value="STKc_PknB_like"/>
    <property type="match status" value="1"/>
</dbReference>
<dbReference type="OrthoDB" id="9801841at2"/>
<organism evidence="2 3">
    <name type="scientific">Desulforhopalus singaporensis</name>
    <dbReference type="NCBI Taxonomy" id="91360"/>
    <lineage>
        <taxon>Bacteria</taxon>
        <taxon>Pseudomonadati</taxon>
        <taxon>Thermodesulfobacteriota</taxon>
        <taxon>Desulfobulbia</taxon>
        <taxon>Desulfobulbales</taxon>
        <taxon>Desulfocapsaceae</taxon>
        <taxon>Desulforhopalus</taxon>
    </lineage>
</organism>
<dbReference type="Gene3D" id="1.10.510.10">
    <property type="entry name" value="Transferase(Phosphotransferase) domain 1"/>
    <property type="match status" value="1"/>
</dbReference>
<dbReference type="PANTHER" id="PTHR24361">
    <property type="entry name" value="MITOGEN-ACTIVATED KINASE KINASE KINASE"/>
    <property type="match status" value="1"/>
</dbReference>
<protein>
    <submittedName>
        <fullName evidence="2">Serine/threonine protein kinase</fullName>
    </submittedName>
</protein>
<dbReference type="SUPFAM" id="SSF56112">
    <property type="entry name" value="Protein kinase-like (PK-like)"/>
    <property type="match status" value="1"/>
</dbReference>
<gene>
    <name evidence="2" type="ORF">SAMN05660330_00408</name>
</gene>
<dbReference type="Gene3D" id="3.40.50.2300">
    <property type="match status" value="1"/>
</dbReference>
<dbReference type="GO" id="GO:0005524">
    <property type="term" value="F:ATP binding"/>
    <property type="evidence" value="ECO:0007669"/>
    <property type="project" value="InterPro"/>
</dbReference>
<evidence type="ECO:0000259" key="1">
    <source>
        <dbReference type="PROSITE" id="PS50011"/>
    </source>
</evidence>
<dbReference type="RefSeq" id="WP_092219252.1">
    <property type="nucleotide sequence ID" value="NZ_FNJI01000002.1"/>
</dbReference>
<proteinExistence type="predicted"/>
<keyword evidence="2" id="KW-0808">Transferase</keyword>
<keyword evidence="2" id="KW-0723">Serine/threonine-protein kinase</keyword>
<evidence type="ECO:0000313" key="2">
    <source>
        <dbReference type="EMBL" id="SDO49877.1"/>
    </source>
</evidence>
<dbReference type="InterPro" id="IPR011009">
    <property type="entry name" value="Kinase-like_dom_sf"/>
</dbReference>
<dbReference type="PROSITE" id="PS00108">
    <property type="entry name" value="PROTEIN_KINASE_ST"/>
    <property type="match status" value="1"/>
</dbReference>
<dbReference type="EMBL" id="FNJI01000002">
    <property type="protein sequence ID" value="SDO49877.1"/>
    <property type="molecule type" value="Genomic_DNA"/>
</dbReference>
<dbReference type="AlphaFoldDB" id="A0A1H0K1N4"/>
<reference evidence="2 3" key="1">
    <citation type="submission" date="2016-10" db="EMBL/GenBank/DDBJ databases">
        <authorList>
            <person name="de Groot N.N."/>
        </authorList>
    </citation>
    <scope>NUCLEOTIDE SEQUENCE [LARGE SCALE GENOMIC DNA]</scope>
    <source>
        <strain evidence="2 3">DSM 12130</strain>
    </source>
</reference>
<name>A0A1H0K1N4_9BACT</name>
<dbReference type="InterPro" id="IPR000719">
    <property type="entry name" value="Prot_kinase_dom"/>
</dbReference>
<dbReference type="GO" id="GO:0004674">
    <property type="term" value="F:protein serine/threonine kinase activity"/>
    <property type="evidence" value="ECO:0007669"/>
    <property type="project" value="UniProtKB-KW"/>
</dbReference>
<dbReference type="InterPro" id="IPR053235">
    <property type="entry name" value="Ser_Thr_kinase"/>
</dbReference>
<keyword evidence="3" id="KW-1185">Reference proteome</keyword>
<evidence type="ECO:0000313" key="3">
    <source>
        <dbReference type="Proteomes" id="UP000199073"/>
    </source>
</evidence>